<dbReference type="Proteomes" id="UP001143328">
    <property type="component" value="Unassembled WGS sequence"/>
</dbReference>
<name>A0A9W6K9Q1_9PSED</name>
<organism evidence="1 2">
    <name type="scientific">Pseudomonas turukhanskensis</name>
    <dbReference type="NCBI Taxonomy" id="1806536"/>
    <lineage>
        <taxon>Bacteria</taxon>
        <taxon>Pseudomonadati</taxon>
        <taxon>Pseudomonadota</taxon>
        <taxon>Gammaproteobacteria</taxon>
        <taxon>Pseudomonadales</taxon>
        <taxon>Pseudomonadaceae</taxon>
        <taxon>Pseudomonas</taxon>
    </lineage>
</organism>
<keyword evidence="2" id="KW-1185">Reference proteome</keyword>
<protein>
    <recommendedName>
        <fullName evidence="3">DUF3509 domain-containing protein</fullName>
    </recommendedName>
</protein>
<evidence type="ECO:0008006" key="3">
    <source>
        <dbReference type="Google" id="ProtNLM"/>
    </source>
</evidence>
<sequence length="118" mass="13311">MQLAINYLFQSFPDQEVAVTPRPDGTLVLRLQCGEQQITKVIASEAVFSEVKIKDVVRDIQRDMKLASGELCWKGAGAQWVWQRLPTYEGPIHVTKAKRLSQRPLAHMRPHLNAAMSA</sequence>
<gene>
    <name evidence="1" type="ORF">GCM10017655_33380</name>
</gene>
<proteinExistence type="predicted"/>
<dbReference type="RefSeq" id="WP_271196470.1">
    <property type="nucleotide sequence ID" value="NZ_BSFN01000010.1"/>
</dbReference>
<reference evidence="1" key="2">
    <citation type="submission" date="2023-01" db="EMBL/GenBank/DDBJ databases">
        <authorList>
            <person name="Sun Q."/>
            <person name="Evtushenko L."/>
        </authorList>
    </citation>
    <scope>NUCLEOTIDE SEQUENCE</scope>
    <source>
        <strain evidence="1">VKM B-2935</strain>
    </source>
</reference>
<dbReference type="EMBL" id="BSFN01000010">
    <property type="protein sequence ID" value="GLK90275.1"/>
    <property type="molecule type" value="Genomic_DNA"/>
</dbReference>
<reference evidence="1" key="1">
    <citation type="journal article" date="2014" name="Int. J. Syst. Evol. Microbiol.">
        <title>Complete genome sequence of Corynebacterium casei LMG S-19264T (=DSM 44701T), isolated from a smear-ripened cheese.</title>
        <authorList>
            <consortium name="US DOE Joint Genome Institute (JGI-PGF)"/>
            <person name="Walter F."/>
            <person name="Albersmeier A."/>
            <person name="Kalinowski J."/>
            <person name="Ruckert C."/>
        </authorList>
    </citation>
    <scope>NUCLEOTIDE SEQUENCE</scope>
    <source>
        <strain evidence="1">VKM B-2935</strain>
    </source>
</reference>
<comment type="caution">
    <text evidence="1">The sequence shown here is derived from an EMBL/GenBank/DDBJ whole genome shotgun (WGS) entry which is preliminary data.</text>
</comment>
<dbReference type="AlphaFoldDB" id="A0A9W6K9Q1"/>
<evidence type="ECO:0000313" key="1">
    <source>
        <dbReference type="EMBL" id="GLK90275.1"/>
    </source>
</evidence>
<accession>A0A9W6K9Q1</accession>
<evidence type="ECO:0000313" key="2">
    <source>
        <dbReference type="Proteomes" id="UP001143328"/>
    </source>
</evidence>